<dbReference type="PANTHER" id="PTHR19878:SF8">
    <property type="entry name" value="AUTOPHAGY-RELATED 16, ISOFORM F"/>
    <property type="match status" value="1"/>
</dbReference>
<dbReference type="GO" id="GO:0000045">
    <property type="term" value="P:autophagosome assembly"/>
    <property type="evidence" value="ECO:0007669"/>
    <property type="project" value="InterPro"/>
</dbReference>
<dbReference type="PROSITE" id="PS00678">
    <property type="entry name" value="WD_REPEATS_1"/>
    <property type="match status" value="1"/>
</dbReference>
<feature type="repeat" description="WD" evidence="3">
    <location>
        <begin position="407"/>
        <end position="438"/>
    </location>
</feature>
<gene>
    <name evidence="5" type="primary">ATG16_0</name>
    <name evidence="5" type="ORF">CK203_106102</name>
</gene>
<comment type="caution">
    <text evidence="5">The sequence shown here is derived from an EMBL/GenBank/DDBJ whole genome shotgun (WGS) entry which is preliminary data.</text>
</comment>
<organism evidence="5 6">
    <name type="scientific">Vitis vinifera</name>
    <name type="common">Grape</name>
    <dbReference type="NCBI Taxonomy" id="29760"/>
    <lineage>
        <taxon>Eukaryota</taxon>
        <taxon>Viridiplantae</taxon>
        <taxon>Streptophyta</taxon>
        <taxon>Embryophyta</taxon>
        <taxon>Tracheophyta</taxon>
        <taxon>Spermatophyta</taxon>
        <taxon>Magnoliopsida</taxon>
        <taxon>eudicotyledons</taxon>
        <taxon>Gunneridae</taxon>
        <taxon>Pentapetalae</taxon>
        <taxon>rosids</taxon>
        <taxon>Vitales</taxon>
        <taxon>Vitaceae</taxon>
        <taxon>Viteae</taxon>
        <taxon>Vitis</taxon>
    </lineage>
</organism>
<dbReference type="Gene3D" id="2.130.10.10">
    <property type="entry name" value="YVTN repeat-like/Quinoprotein amine dehydrogenase"/>
    <property type="match status" value="1"/>
</dbReference>
<evidence type="ECO:0000313" key="5">
    <source>
        <dbReference type="EMBL" id="RVW27849.1"/>
    </source>
</evidence>
<proteinExistence type="predicted"/>
<dbReference type="InterPro" id="IPR015943">
    <property type="entry name" value="WD40/YVTN_repeat-like_dom_sf"/>
</dbReference>
<dbReference type="PROSITE" id="PS50082">
    <property type="entry name" value="WD_REPEATS_2"/>
    <property type="match status" value="2"/>
</dbReference>
<dbReference type="PROSITE" id="PS50294">
    <property type="entry name" value="WD_REPEATS_REGION"/>
    <property type="match status" value="1"/>
</dbReference>
<dbReference type="AlphaFoldDB" id="A0A438CXB4"/>
<accession>A0A438CXB4</accession>
<evidence type="ECO:0000256" key="4">
    <source>
        <dbReference type="SAM" id="MobiDB-lite"/>
    </source>
</evidence>
<evidence type="ECO:0000256" key="3">
    <source>
        <dbReference type="PROSITE-ProRule" id="PRU00221"/>
    </source>
</evidence>
<feature type="region of interest" description="Disordered" evidence="4">
    <location>
        <begin position="164"/>
        <end position="198"/>
    </location>
</feature>
<keyword evidence="1 3" id="KW-0853">WD repeat</keyword>
<dbReference type="InterPro" id="IPR019775">
    <property type="entry name" value="WD40_repeat_CS"/>
</dbReference>
<dbReference type="InterPro" id="IPR045160">
    <property type="entry name" value="ATG16"/>
</dbReference>
<evidence type="ECO:0000313" key="6">
    <source>
        <dbReference type="Proteomes" id="UP000288805"/>
    </source>
</evidence>
<dbReference type="EMBL" id="QGNW01001935">
    <property type="protein sequence ID" value="RVW27849.1"/>
    <property type="molecule type" value="Genomic_DNA"/>
</dbReference>
<sequence length="492" mass="54034">MSRVVPFWDFFLMDTASATFPPMVLISRPNYLEIQNFCNLSITLNFGRRSFNIRKLLHPSKPKKIEAGEDIRPEMQGTAGSIEVDLQTSSCSMEKQVGKLGQQGVGCLRSHQFYIFSETSALPIRVGALSLPLFCVYSKGSSLNYILKSWSSISTSSRQRVGEMTDNSNMEGIQDDVKDPYSPPRKRIKTDDEASASQENAVNFSGSLVPTALKYKIHAHEAFFKASKAQFMILPSALTTASLLQLSHPKIVCMGIEYWSIRQTLTGHSQKVCAVDVGKVLSRYIVSAGSDQMIKVWDLQQDYPVCSRYISSACNAISFSSDETTICSGHANGKVIFSKVNRFWMNHSSEVGAHTQSVTSICPLQNGSLILSSGRDNWHNLIDTRTMQICSKFRTRCSRVASNWSRVCVSSDDNYAVVGSADGSVYVWSMQMGRMVNALKGHTAPVLACSWSGMGMPLASTDSDGTISALPGTSKLKAVTIPMDASPQLQLP</sequence>
<keyword evidence="2" id="KW-0677">Repeat</keyword>
<dbReference type="Proteomes" id="UP000288805">
    <property type="component" value="Unassembled WGS sequence"/>
</dbReference>
<protein>
    <submittedName>
        <fullName evidence="5">Autophagy-related protein 16</fullName>
    </submittedName>
</protein>
<reference evidence="5 6" key="1">
    <citation type="journal article" date="2018" name="PLoS Genet.">
        <title>Population sequencing reveals clonal diversity and ancestral inbreeding in the grapevine cultivar Chardonnay.</title>
        <authorList>
            <person name="Roach M.J."/>
            <person name="Johnson D.L."/>
            <person name="Bohlmann J."/>
            <person name="van Vuuren H.J."/>
            <person name="Jones S.J."/>
            <person name="Pretorius I.S."/>
            <person name="Schmidt S.A."/>
            <person name="Borneman A.R."/>
        </authorList>
    </citation>
    <scope>NUCLEOTIDE SEQUENCE [LARGE SCALE GENOMIC DNA]</scope>
    <source>
        <strain evidence="6">cv. Chardonnay</strain>
        <tissue evidence="5">Leaf</tissue>
    </source>
</reference>
<dbReference type="InterPro" id="IPR001680">
    <property type="entry name" value="WD40_rpt"/>
</dbReference>
<dbReference type="SUPFAM" id="SSF50978">
    <property type="entry name" value="WD40 repeat-like"/>
    <property type="match status" value="1"/>
</dbReference>
<feature type="repeat" description="WD" evidence="3">
    <location>
        <begin position="265"/>
        <end position="307"/>
    </location>
</feature>
<dbReference type="InterPro" id="IPR036322">
    <property type="entry name" value="WD40_repeat_dom_sf"/>
</dbReference>
<evidence type="ECO:0000256" key="1">
    <source>
        <dbReference type="ARBA" id="ARBA00022574"/>
    </source>
</evidence>
<dbReference type="Pfam" id="PF00400">
    <property type="entry name" value="WD40"/>
    <property type="match status" value="4"/>
</dbReference>
<evidence type="ECO:0000256" key="2">
    <source>
        <dbReference type="ARBA" id="ARBA00022737"/>
    </source>
</evidence>
<name>A0A438CXB4_VITVI</name>
<dbReference type="PANTHER" id="PTHR19878">
    <property type="entry name" value="AUTOPHAGY PROTEIN 16-LIKE"/>
    <property type="match status" value="1"/>
</dbReference>
<dbReference type="SMART" id="SM00320">
    <property type="entry name" value="WD40"/>
    <property type="match status" value="5"/>
</dbReference>